<keyword evidence="3" id="KW-1003">Cell membrane</keyword>
<dbReference type="PANTHER" id="PTHR42709:SF6">
    <property type="entry name" value="UNDECAPRENYL PHOSPHATE TRANSPORTER A"/>
    <property type="match status" value="1"/>
</dbReference>
<feature type="domain" description="VTT" evidence="8">
    <location>
        <begin position="37"/>
        <end position="163"/>
    </location>
</feature>
<evidence type="ECO:0000256" key="7">
    <source>
        <dbReference type="SAM" id="Phobius"/>
    </source>
</evidence>
<evidence type="ECO:0000256" key="6">
    <source>
        <dbReference type="ARBA" id="ARBA00023136"/>
    </source>
</evidence>
<evidence type="ECO:0000256" key="5">
    <source>
        <dbReference type="ARBA" id="ARBA00022989"/>
    </source>
</evidence>
<keyword evidence="5 7" id="KW-1133">Transmembrane helix</keyword>
<dbReference type="PANTHER" id="PTHR42709">
    <property type="entry name" value="ALKALINE PHOSPHATASE LIKE PROTEIN"/>
    <property type="match status" value="1"/>
</dbReference>
<evidence type="ECO:0000256" key="3">
    <source>
        <dbReference type="ARBA" id="ARBA00022475"/>
    </source>
</evidence>
<feature type="transmembrane region" description="Helical" evidence="7">
    <location>
        <begin position="57"/>
        <end position="79"/>
    </location>
</feature>
<sequence length="206" mass="22002">MLMLMAALGEWARDAVDTGGYPALTGLILAENLFPPIPSEIILPVAGYFVGEGSMNFVLAIIAATIGSVVGALILYGIARYGGRALVLKLGRVARVREEDLDQADAWFDKRGPWFVFFGRLVPGVRSLISIPAGLSEMPLTQFVLLTTAGSALWNTTLIGAGWALGSNYERVADYIGPVATVVVVLCGILVLALIAWALKRRRITA</sequence>
<feature type="transmembrane region" description="Helical" evidence="7">
    <location>
        <begin position="143"/>
        <end position="163"/>
    </location>
</feature>
<accession>A0ABT4REH6</accession>
<dbReference type="EMBL" id="JAPCID010000007">
    <property type="protein sequence ID" value="MDA0136951.1"/>
    <property type="molecule type" value="Genomic_DNA"/>
</dbReference>
<keyword evidence="6 7" id="KW-0472">Membrane</keyword>
<dbReference type="RefSeq" id="WP_202956117.1">
    <property type="nucleotide sequence ID" value="NZ_JAPCID010000007.1"/>
</dbReference>
<keyword evidence="4 7" id="KW-0812">Transmembrane</keyword>
<dbReference type="Pfam" id="PF09335">
    <property type="entry name" value="VTT_dom"/>
    <property type="match status" value="1"/>
</dbReference>
<evidence type="ECO:0000313" key="9">
    <source>
        <dbReference type="EMBL" id="MDA0136951.1"/>
    </source>
</evidence>
<protein>
    <submittedName>
        <fullName evidence="9">DedA family protein</fullName>
    </submittedName>
</protein>
<proteinExistence type="inferred from homology"/>
<dbReference type="Proteomes" id="UP001147700">
    <property type="component" value="Unassembled WGS sequence"/>
</dbReference>
<name>A0ABT4REH6_9ACTN</name>
<keyword evidence="10" id="KW-1185">Reference proteome</keyword>
<gene>
    <name evidence="9" type="ORF">OJ962_05525</name>
</gene>
<evidence type="ECO:0000256" key="2">
    <source>
        <dbReference type="ARBA" id="ARBA00010792"/>
    </source>
</evidence>
<evidence type="ECO:0000313" key="10">
    <source>
        <dbReference type="Proteomes" id="UP001147700"/>
    </source>
</evidence>
<evidence type="ECO:0000256" key="4">
    <source>
        <dbReference type="ARBA" id="ARBA00022692"/>
    </source>
</evidence>
<organism evidence="9 10">
    <name type="scientific">Solirubrobacter deserti</name>
    <dbReference type="NCBI Taxonomy" id="2282478"/>
    <lineage>
        <taxon>Bacteria</taxon>
        <taxon>Bacillati</taxon>
        <taxon>Actinomycetota</taxon>
        <taxon>Thermoleophilia</taxon>
        <taxon>Solirubrobacterales</taxon>
        <taxon>Solirubrobacteraceae</taxon>
        <taxon>Solirubrobacter</taxon>
    </lineage>
</organism>
<feature type="transmembrane region" description="Helical" evidence="7">
    <location>
        <begin position="175"/>
        <end position="199"/>
    </location>
</feature>
<comment type="caution">
    <text evidence="9">The sequence shown here is derived from an EMBL/GenBank/DDBJ whole genome shotgun (WGS) entry which is preliminary data.</text>
</comment>
<reference evidence="9" key="1">
    <citation type="submission" date="2022-10" db="EMBL/GenBank/DDBJ databases">
        <title>The WGS of Solirubrobacter sp. CPCC 204708.</title>
        <authorList>
            <person name="Jiang Z."/>
        </authorList>
    </citation>
    <scope>NUCLEOTIDE SEQUENCE</scope>
    <source>
        <strain evidence="9">CPCC 204708</strain>
    </source>
</reference>
<evidence type="ECO:0000256" key="1">
    <source>
        <dbReference type="ARBA" id="ARBA00004651"/>
    </source>
</evidence>
<evidence type="ECO:0000259" key="8">
    <source>
        <dbReference type="Pfam" id="PF09335"/>
    </source>
</evidence>
<dbReference type="InterPro" id="IPR032816">
    <property type="entry name" value="VTT_dom"/>
</dbReference>
<dbReference type="InterPro" id="IPR051311">
    <property type="entry name" value="DedA_domain"/>
</dbReference>
<comment type="similarity">
    <text evidence="2">Belongs to the DedA family.</text>
</comment>
<comment type="subcellular location">
    <subcellularLocation>
        <location evidence="1">Cell membrane</location>
        <topology evidence="1">Multi-pass membrane protein</topology>
    </subcellularLocation>
</comment>